<reference evidence="2 3" key="1">
    <citation type="submission" date="2016-08" db="EMBL/GenBank/DDBJ databases">
        <authorList>
            <consortium name="Lentinula edodes genome sequencing consortium"/>
            <person name="Sakamoto Y."/>
            <person name="Nakade K."/>
            <person name="Sato S."/>
            <person name="Yoshida Y."/>
            <person name="Miyazaki K."/>
            <person name="Natsume S."/>
            <person name="Konno N."/>
        </authorList>
    </citation>
    <scope>NUCLEOTIDE SEQUENCE [LARGE SCALE GENOMIC DNA]</scope>
    <source>
        <strain evidence="2 3">NBRC 111202</strain>
    </source>
</reference>
<comment type="caution">
    <text evidence="2">The sequence shown here is derived from an EMBL/GenBank/DDBJ whole genome shotgun (WGS) entry which is preliminary data.</text>
</comment>
<protein>
    <submittedName>
        <fullName evidence="2">Uncharacterized protein</fullName>
    </submittedName>
</protein>
<evidence type="ECO:0000313" key="2">
    <source>
        <dbReference type="EMBL" id="GAW05087.1"/>
    </source>
</evidence>
<keyword evidence="1" id="KW-0732">Signal</keyword>
<evidence type="ECO:0000256" key="1">
    <source>
        <dbReference type="SAM" id="SignalP"/>
    </source>
</evidence>
<proteinExistence type="predicted"/>
<dbReference type="AlphaFoldDB" id="A0A1Q3ED02"/>
<organism evidence="2 3">
    <name type="scientific">Lentinula edodes</name>
    <name type="common">Shiitake mushroom</name>
    <name type="synonym">Lentinus edodes</name>
    <dbReference type="NCBI Taxonomy" id="5353"/>
    <lineage>
        <taxon>Eukaryota</taxon>
        <taxon>Fungi</taxon>
        <taxon>Dikarya</taxon>
        <taxon>Basidiomycota</taxon>
        <taxon>Agaricomycotina</taxon>
        <taxon>Agaricomycetes</taxon>
        <taxon>Agaricomycetidae</taxon>
        <taxon>Agaricales</taxon>
        <taxon>Marasmiineae</taxon>
        <taxon>Omphalotaceae</taxon>
        <taxon>Lentinula</taxon>
    </lineage>
</organism>
<gene>
    <name evidence="2" type="ORF">LENED_006921</name>
</gene>
<name>A0A1Q3ED02_LENED</name>
<dbReference type="Proteomes" id="UP000188533">
    <property type="component" value="Unassembled WGS sequence"/>
</dbReference>
<feature type="signal peptide" evidence="1">
    <location>
        <begin position="1"/>
        <end position="27"/>
    </location>
</feature>
<reference evidence="2 3" key="2">
    <citation type="submission" date="2017-02" db="EMBL/GenBank/DDBJ databases">
        <title>A genome survey and senescence transcriptome analysis in Lentinula edodes.</title>
        <authorList>
            <person name="Sakamoto Y."/>
            <person name="Nakade K."/>
            <person name="Sato S."/>
            <person name="Yoshida Y."/>
            <person name="Miyazaki K."/>
            <person name="Natsume S."/>
            <person name="Konno N."/>
        </authorList>
    </citation>
    <scope>NUCLEOTIDE SEQUENCE [LARGE SCALE GENOMIC DNA]</scope>
    <source>
        <strain evidence="2 3">NBRC 111202</strain>
    </source>
</reference>
<sequence>MSGGRLTVIMGIRWMLSGIILSYSCQADVDAAVGGSLDDLYNYHPQSMEFFGNGTMYICTATSGKTSSLTHWMINYRHSATKFKTFLNLSSR</sequence>
<dbReference type="PROSITE" id="PS51257">
    <property type="entry name" value="PROKAR_LIPOPROTEIN"/>
    <property type="match status" value="1"/>
</dbReference>
<accession>A0A1Q3ED02</accession>
<keyword evidence="3" id="KW-1185">Reference proteome</keyword>
<feature type="chain" id="PRO_5012930503" evidence="1">
    <location>
        <begin position="28"/>
        <end position="92"/>
    </location>
</feature>
<dbReference type="EMBL" id="BDGU01000228">
    <property type="protein sequence ID" value="GAW05087.1"/>
    <property type="molecule type" value="Genomic_DNA"/>
</dbReference>
<evidence type="ECO:0000313" key="3">
    <source>
        <dbReference type="Proteomes" id="UP000188533"/>
    </source>
</evidence>